<name>A0A3L9GUM5_ECOLX</name>
<feature type="non-terminal residue" evidence="2">
    <location>
        <position position="1"/>
    </location>
</feature>
<proteinExistence type="predicted"/>
<evidence type="ECO:0000313" key="2">
    <source>
        <dbReference type="EMBL" id="RLY40313.1"/>
    </source>
</evidence>
<gene>
    <name evidence="2" type="ORF">EAI46_33590</name>
    <name evidence="1" type="ORF">EAI46_33600</name>
</gene>
<dbReference type="Proteomes" id="UP000281340">
    <property type="component" value="Unassembled WGS sequence"/>
</dbReference>
<dbReference type="AlphaFoldDB" id="A0A3L9GUM5"/>
<organism evidence="2 3">
    <name type="scientific">Escherichia coli</name>
    <dbReference type="NCBI Taxonomy" id="562"/>
    <lineage>
        <taxon>Bacteria</taxon>
        <taxon>Pseudomonadati</taxon>
        <taxon>Pseudomonadota</taxon>
        <taxon>Gammaproteobacteria</taxon>
        <taxon>Enterobacterales</taxon>
        <taxon>Enterobacteriaceae</taxon>
        <taxon>Escherichia</taxon>
    </lineage>
</organism>
<evidence type="ECO:0000313" key="1">
    <source>
        <dbReference type="EMBL" id="RLY40311.1"/>
    </source>
</evidence>
<reference evidence="2 3" key="1">
    <citation type="submission" date="2018-10" db="EMBL/GenBank/DDBJ databases">
        <title>Comparison of Escherichia coli isolates recovered from retail chicken and from chicken fecal samples by antimicrobial susceptibility test and whole genome sequencing.</title>
        <authorList>
            <person name="Tang B."/>
            <person name="Ma Y."/>
            <person name="He X."/>
            <person name="Cao L."/>
            <person name="Xia X."/>
            <person name="Yang H."/>
        </authorList>
    </citation>
    <scope>NUCLEOTIDE SEQUENCE [LARGE SCALE GENOMIC DNA]</scope>
    <source>
        <strain evidence="2 3">CMJH98b</strain>
    </source>
</reference>
<dbReference type="EMBL" id="RDDM01001239">
    <property type="protein sequence ID" value="RLY40313.1"/>
    <property type="molecule type" value="Genomic_DNA"/>
</dbReference>
<sequence>AVKSTPRNSPNLKLCHVLTIQIGAKSQKMWGLSQNSAVFCARSLTLASHPVDLPLRDEFCLAYRWQTV</sequence>
<comment type="caution">
    <text evidence="2">The sequence shown here is derived from an EMBL/GenBank/DDBJ whole genome shotgun (WGS) entry which is preliminary data.</text>
</comment>
<evidence type="ECO:0000313" key="3">
    <source>
        <dbReference type="Proteomes" id="UP000281340"/>
    </source>
</evidence>
<protein>
    <submittedName>
        <fullName evidence="2">Uncharacterized protein</fullName>
    </submittedName>
</protein>
<accession>A0A3L9GUM5</accession>
<dbReference type="EMBL" id="RDDM01001240">
    <property type="protein sequence ID" value="RLY40311.1"/>
    <property type="molecule type" value="Genomic_DNA"/>
</dbReference>